<feature type="transmembrane region" description="Helical" evidence="1">
    <location>
        <begin position="35"/>
        <end position="53"/>
    </location>
</feature>
<feature type="transmembrane region" description="Helical" evidence="1">
    <location>
        <begin position="136"/>
        <end position="154"/>
    </location>
</feature>
<dbReference type="PROSITE" id="PS50244">
    <property type="entry name" value="S5A_REDUCTASE"/>
    <property type="match status" value="1"/>
</dbReference>
<dbReference type="Pfam" id="PF06966">
    <property type="entry name" value="DUF1295"/>
    <property type="match status" value="1"/>
</dbReference>
<dbReference type="PANTHER" id="PTHR32251">
    <property type="entry name" value="3-OXO-5-ALPHA-STEROID 4-DEHYDROGENASE"/>
    <property type="match status" value="1"/>
</dbReference>
<reference evidence="2 3" key="1">
    <citation type="submission" date="2019-12" db="EMBL/GenBank/DDBJ databases">
        <title>Rhizobium genotypes associated with high levels of biological nitrogen fixation by grain legumes in a temperate-maritime cropping system.</title>
        <authorList>
            <person name="Maluk M."/>
            <person name="Francesc Ferrando Molina F."/>
            <person name="Lopez Del Egido L."/>
            <person name="Lafos M."/>
            <person name="Langarica-Fuentes A."/>
            <person name="Gebre Yohannes G."/>
            <person name="Young M.W."/>
            <person name="Martin P."/>
            <person name="Gantlett R."/>
            <person name="Kenicer G."/>
            <person name="Hawes C."/>
            <person name="Begg G.S."/>
            <person name="Quilliam R.S."/>
            <person name="Squire G.R."/>
            <person name="Poole P.S."/>
            <person name="Young P.W."/>
            <person name="Iannetta P.M."/>
            <person name="James E.K."/>
        </authorList>
    </citation>
    <scope>NUCLEOTIDE SEQUENCE [LARGE SCALE GENOMIC DNA]</scope>
    <source>
        <strain evidence="2 3">JHI1118</strain>
    </source>
</reference>
<organism evidence="2 3">
    <name type="scientific">Rhizobium lusitanum</name>
    <dbReference type="NCBI Taxonomy" id="293958"/>
    <lineage>
        <taxon>Bacteria</taxon>
        <taxon>Pseudomonadati</taxon>
        <taxon>Pseudomonadota</taxon>
        <taxon>Alphaproteobacteria</taxon>
        <taxon>Hyphomicrobiales</taxon>
        <taxon>Rhizobiaceae</taxon>
        <taxon>Rhizobium/Agrobacterium group</taxon>
        <taxon>Rhizobium</taxon>
    </lineage>
</organism>
<evidence type="ECO:0000313" key="2">
    <source>
        <dbReference type="EMBL" id="NEI72604.1"/>
    </source>
</evidence>
<evidence type="ECO:0000256" key="1">
    <source>
        <dbReference type="SAM" id="Phobius"/>
    </source>
</evidence>
<keyword evidence="1" id="KW-0472">Membrane</keyword>
<evidence type="ECO:0000313" key="3">
    <source>
        <dbReference type="Proteomes" id="UP000483035"/>
    </source>
</evidence>
<dbReference type="PANTHER" id="PTHR32251:SF17">
    <property type="entry name" value="STEROID 5-ALPHA REDUCTASE C-TERMINAL DOMAIN-CONTAINING PROTEIN"/>
    <property type="match status" value="1"/>
</dbReference>
<dbReference type="InterPro" id="IPR010721">
    <property type="entry name" value="UstE-like"/>
</dbReference>
<protein>
    <submittedName>
        <fullName evidence="2">DUF1295 domain-containing protein</fullName>
    </submittedName>
</protein>
<keyword evidence="1" id="KW-1133">Transmembrane helix</keyword>
<dbReference type="GO" id="GO:0016020">
    <property type="term" value="C:membrane"/>
    <property type="evidence" value="ECO:0007669"/>
    <property type="project" value="TreeGrafter"/>
</dbReference>
<proteinExistence type="predicted"/>
<accession>A0A6L9UAJ2</accession>
<feature type="transmembrane region" description="Helical" evidence="1">
    <location>
        <begin position="101"/>
        <end position="124"/>
    </location>
</feature>
<sequence>MDGRLLVVIAIGLSLAMAAAWYVQRVTRRSGWIDTVWSCAVGFGGAATAMYSAGPFQRRLCVLIIIVAWGARLASHIGLRTGVGMEDPRYASLMEQWGDNAALRLFLFLQLQAAAAFVLILSVHLAAANGAGYPRLLDIVAMLVAMAALVGEAVSDAQLARFRRSQQSATEVCEAGLWRYSRHPNYFFEWLFWCCWPLFAVSASHWSWLSALAPIMMYWLLVHVSGIPPLEEHMLHSRGEKFRALQRRVNAFFPGPRKGGVRTSGDFP</sequence>
<feature type="transmembrane region" description="Helical" evidence="1">
    <location>
        <begin position="190"/>
        <end position="209"/>
    </location>
</feature>
<dbReference type="Gene3D" id="1.20.120.1630">
    <property type="match status" value="1"/>
</dbReference>
<keyword evidence="1" id="KW-0812">Transmembrane</keyword>
<comment type="caution">
    <text evidence="2">The sequence shown here is derived from an EMBL/GenBank/DDBJ whole genome shotgun (WGS) entry which is preliminary data.</text>
</comment>
<gene>
    <name evidence="2" type="ORF">GR212_23880</name>
</gene>
<dbReference type="Proteomes" id="UP000483035">
    <property type="component" value="Unassembled WGS sequence"/>
</dbReference>
<dbReference type="EMBL" id="WUEY01000013">
    <property type="protein sequence ID" value="NEI72604.1"/>
    <property type="molecule type" value="Genomic_DNA"/>
</dbReference>
<name>A0A6L9UAJ2_9HYPH</name>
<dbReference type="RefSeq" id="WP_163990192.1">
    <property type="nucleotide sequence ID" value="NZ_WUEY01000013.1"/>
</dbReference>
<feature type="transmembrane region" description="Helical" evidence="1">
    <location>
        <begin position="60"/>
        <end position="81"/>
    </location>
</feature>
<dbReference type="AlphaFoldDB" id="A0A6L9UAJ2"/>